<dbReference type="InterPro" id="IPR021395">
    <property type="entry name" value="DUF3035"/>
</dbReference>
<keyword evidence="2" id="KW-0732">Signal</keyword>
<proteinExistence type="predicted"/>
<evidence type="ECO:0000256" key="1">
    <source>
        <dbReference type="SAM" id="MobiDB-lite"/>
    </source>
</evidence>
<feature type="region of interest" description="Disordered" evidence="1">
    <location>
        <begin position="74"/>
        <end position="108"/>
    </location>
</feature>
<dbReference type="PROSITE" id="PS51257">
    <property type="entry name" value="PROKAR_LIPOPROTEIN"/>
    <property type="match status" value="1"/>
</dbReference>
<dbReference type="EMBL" id="JBHRXV010000004">
    <property type="protein sequence ID" value="MFC3712059.1"/>
    <property type="molecule type" value="Genomic_DNA"/>
</dbReference>
<name>A0ABV7X9T8_9SPHN</name>
<dbReference type="Pfam" id="PF11233">
    <property type="entry name" value="DUF3035"/>
    <property type="match status" value="1"/>
</dbReference>
<reference evidence="4" key="1">
    <citation type="journal article" date="2019" name="Int. J. Syst. Evol. Microbiol.">
        <title>The Global Catalogue of Microorganisms (GCM) 10K type strain sequencing project: providing services to taxonomists for standard genome sequencing and annotation.</title>
        <authorList>
            <consortium name="The Broad Institute Genomics Platform"/>
            <consortium name="The Broad Institute Genome Sequencing Center for Infectious Disease"/>
            <person name="Wu L."/>
            <person name="Ma J."/>
        </authorList>
    </citation>
    <scope>NUCLEOTIDE SEQUENCE [LARGE SCALE GENOMIC DNA]</scope>
    <source>
        <strain evidence="4">KCTC 42644</strain>
    </source>
</reference>
<accession>A0ABV7X9T8</accession>
<gene>
    <name evidence="3" type="ORF">ACFOMD_05740</name>
</gene>
<evidence type="ECO:0000313" key="4">
    <source>
        <dbReference type="Proteomes" id="UP001595615"/>
    </source>
</evidence>
<evidence type="ECO:0000256" key="2">
    <source>
        <dbReference type="SAM" id="SignalP"/>
    </source>
</evidence>
<keyword evidence="4" id="KW-1185">Reference proteome</keyword>
<organism evidence="3 4">
    <name type="scientific">Sphingoaurantiacus capsulatus</name>
    <dbReference type="NCBI Taxonomy" id="1771310"/>
    <lineage>
        <taxon>Bacteria</taxon>
        <taxon>Pseudomonadati</taxon>
        <taxon>Pseudomonadota</taxon>
        <taxon>Alphaproteobacteria</taxon>
        <taxon>Sphingomonadales</taxon>
        <taxon>Sphingosinicellaceae</taxon>
        <taxon>Sphingoaurantiacus</taxon>
    </lineage>
</organism>
<dbReference type="RefSeq" id="WP_380858213.1">
    <property type="nucleotide sequence ID" value="NZ_JBHRXV010000004.1"/>
</dbReference>
<evidence type="ECO:0000313" key="3">
    <source>
        <dbReference type="EMBL" id="MFC3712059.1"/>
    </source>
</evidence>
<sequence>MKVQLLGAAVMALALSACGSSGVFNRNAPDEFAIARQAPLVVPPDYNLTPPKPGAPRPLAADSQSQALEALFGTGERAPAPSPSEKNLLDRTGATGADPTARSTVGDTDTNVVNKGAFTRDILAAPAGGEGAAQVRIGG</sequence>
<feature type="chain" id="PRO_5047145665" evidence="2">
    <location>
        <begin position="20"/>
        <end position="139"/>
    </location>
</feature>
<feature type="signal peptide" evidence="2">
    <location>
        <begin position="1"/>
        <end position="19"/>
    </location>
</feature>
<protein>
    <submittedName>
        <fullName evidence="3">DUF3035 domain-containing protein</fullName>
    </submittedName>
</protein>
<comment type="caution">
    <text evidence="3">The sequence shown here is derived from an EMBL/GenBank/DDBJ whole genome shotgun (WGS) entry which is preliminary data.</text>
</comment>
<dbReference type="Proteomes" id="UP001595615">
    <property type="component" value="Unassembled WGS sequence"/>
</dbReference>